<dbReference type="Pfam" id="PF14527">
    <property type="entry name" value="LAGLIDADG_WhiA"/>
    <property type="match status" value="1"/>
</dbReference>
<protein>
    <recommendedName>
        <fullName evidence="4">Probable cell division protein WhiA</fullName>
    </recommendedName>
</protein>
<feature type="domain" description="Sporulation regulator WhiA C-terminal" evidence="5">
    <location>
        <begin position="213"/>
        <end position="298"/>
    </location>
</feature>
<name>Q8EWM2_MALP2</name>
<dbReference type="HAMAP" id="MF_01420">
    <property type="entry name" value="HTH_type_WhiA"/>
    <property type="match status" value="1"/>
</dbReference>
<keyword evidence="8" id="KW-1185">Reference proteome</keyword>
<comment type="function">
    <text evidence="4">Involved in cell division and chromosome segregation.</text>
</comment>
<evidence type="ECO:0000256" key="3">
    <source>
        <dbReference type="ARBA" id="ARBA00023306"/>
    </source>
</evidence>
<dbReference type="eggNOG" id="COG1481">
    <property type="taxonomic scope" value="Bacteria"/>
</dbReference>
<dbReference type="Pfam" id="PF02650">
    <property type="entry name" value="HTH_WhiA"/>
    <property type="match status" value="1"/>
</dbReference>
<evidence type="ECO:0000256" key="2">
    <source>
        <dbReference type="ARBA" id="ARBA00023125"/>
    </source>
</evidence>
<evidence type="ECO:0000256" key="4">
    <source>
        <dbReference type="HAMAP-Rule" id="MF_01420"/>
    </source>
</evidence>
<dbReference type="RefSeq" id="WP_011077008.1">
    <property type="nucleotide sequence ID" value="NC_004432.1"/>
</dbReference>
<evidence type="ECO:0000313" key="8">
    <source>
        <dbReference type="Proteomes" id="UP000002522"/>
    </source>
</evidence>
<keyword evidence="1 4" id="KW-0132">Cell division</keyword>
<dbReference type="SUPFAM" id="SSF55608">
    <property type="entry name" value="Homing endonucleases"/>
    <property type="match status" value="1"/>
</dbReference>
<dbReference type="HOGENOM" id="CLU_053282_1_0_14"/>
<dbReference type="InterPro" id="IPR027434">
    <property type="entry name" value="Homing_endonucl"/>
</dbReference>
<evidence type="ECO:0000259" key="5">
    <source>
        <dbReference type="Pfam" id="PF02650"/>
    </source>
</evidence>
<feature type="domain" description="WhiA LAGLIDADG-like" evidence="6">
    <location>
        <begin position="118"/>
        <end position="207"/>
    </location>
</feature>
<dbReference type="PANTHER" id="PTHR37307">
    <property type="entry name" value="CELL DIVISION PROTEIN WHIA-RELATED"/>
    <property type="match status" value="1"/>
</dbReference>
<evidence type="ECO:0000313" key="7">
    <source>
        <dbReference type="EMBL" id="BAC43972.1"/>
    </source>
</evidence>
<dbReference type="EMBL" id="BA000026">
    <property type="protein sequence ID" value="BAC43972.1"/>
    <property type="molecule type" value="Genomic_DNA"/>
</dbReference>
<dbReference type="GO" id="GO:0003677">
    <property type="term" value="F:DNA binding"/>
    <property type="evidence" value="ECO:0007669"/>
    <property type="project" value="UniProtKB-UniRule"/>
</dbReference>
<gene>
    <name evidence="4" type="primary">whiA</name>
    <name evidence="7" type="ordered locus">MYPE1810</name>
</gene>
<dbReference type="PANTHER" id="PTHR37307:SF1">
    <property type="entry name" value="CELL DIVISION PROTEIN WHIA-RELATED"/>
    <property type="match status" value="1"/>
</dbReference>
<dbReference type="Proteomes" id="UP000002522">
    <property type="component" value="Chromosome"/>
</dbReference>
<dbReference type="InterPro" id="IPR003802">
    <property type="entry name" value="Sporulation_regulator_WhiA"/>
</dbReference>
<sequence>MTFSQNVKEELCRNEYDDVQKKSILCAFFKNNPNLKISDSSLEIDIKSKSSLTIRFILNLLDFLYKDNDLIEYKRERSKNDLKFFHFSFSKGLDILLEDLHLNKDPYKWLVETKTRSCFLIGLFLYGGSINSPNSSNYHFEIKIHNTEILKIVEKIFSSINIPLLVLNRNNTYIVYIKKSESISDILKLLGATESMFEYEEKRISRDYTNQMSRLNNLDMSNLKKTIEASHIQLQNIEYVKNNNLFNQLTDKEKIYCELRESFPDSSLHDLVDLYKEKYNIEITRGGINHIIRKIKRLSE</sequence>
<reference evidence="7 8" key="1">
    <citation type="journal article" date="2002" name="Nucleic Acids Res.">
        <title>The complete genomic sequence of Mycoplasma penetrans, an intracellular bacterial pathogen in humans.</title>
        <authorList>
            <person name="Sasaki Y."/>
            <person name="Ishikawa J."/>
            <person name="Yamashita A."/>
            <person name="Oshima K."/>
            <person name="Kenri T."/>
            <person name="Furuya K."/>
            <person name="Yoshino C."/>
            <person name="Horino A."/>
            <person name="Shiba T."/>
            <person name="Sasaki T."/>
            <person name="Hattori M."/>
        </authorList>
    </citation>
    <scope>NUCLEOTIDE SEQUENCE [LARGE SCALE GENOMIC DNA]</scope>
    <source>
        <strain evidence="7 8">HF-2</strain>
    </source>
</reference>
<dbReference type="InParanoid" id="Q8EWM2"/>
<evidence type="ECO:0000259" key="6">
    <source>
        <dbReference type="Pfam" id="PF14527"/>
    </source>
</evidence>
<dbReference type="GO" id="GO:0043937">
    <property type="term" value="P:regulation of sporulation"/>
    <property type="evidence" value="ECO:0007669"/>
    <property type="project" value="InterPro"/>
</dbReference>
<proteinExistence type="inferred from homology"/>
<dbReference type="NCBIfam" id="TIGR00647">
    <property type="entry name" value="DNA_bind_WhiA"/>
    <property type="match status" value="1"/>
</dbReference>
<organism evidence="7 8">
    <name type="scientific">Malacoplasma penetrans (strain HF-2)</name>
    <name type="common">Mycoplasma penetrans</name>
    <dbReference type="NCBI Taxonomy" id="272633"/>
    <lineage>
        <taxon>Bacteria</taxon>
        <taxon>Bacillati</taxon>
        <taxon>Mycoplasmatota</taxon>
        <taxon>Mycoplasmoidales</taxon>
        <taxon>Mycoplasmoidaceae</taxon>
        <taxon>Malacoplasma</taxon>
    </lineage>
</organism>
<dbReference type="InterPro" id="IPR023054">
    <property type="entry name" value="Sporulation_regulator_WhiA_C"/>
</dbReference>
<dbReference type="GO" id="GO:0051301">
    <property type="term" value="P:cell division"/>
    <property type="evidence" value="ECO:0007669"/>
    <property type="project" value="UniProtKB-UniRule"/>
</dbReference>
<accession>Q8EWM2</accession>
<dbReference type="InterPro" id="IPR039518">
    <property type="entry name" value="WhiA_LAGLIDADG_dom"/>
</dbReference>
<dbReference type="AlphaFoldDB" id="Q8EWM2"/>
<dbReference type="FunCoup" id="Q8EWM2">
    <property type="interactions" value="11"/>
</dbReference>
<dbReference type="KEGG" id="mpe:MYPE1810"/>
<dbReference type="STRING" id="272633.gene:10731280"/>
<evidence type="ECO:0000256" key="1">
    <source>
        <dbReference type="ARBA" id="ARBA00022618"/>
    </source>
</evidence>
<keyword evidence="2 4" id="KW-0238">DNA-binding</keyword>
<dbReference type="Gene3D" id="3.10.28.10">
    <property type="entry name" value="Homing endonucleases"/>
    <property type="match status" value="1"/>
</dbReference>
<keyword evidence="3 4" id="KW-0131">Cell cycle</keyword>
<comment type="similarity">
    <text evidence="4">Belongs to the WhiA family.</text>
</comment>